<organism evidence="5 6">
    <name type="scientific">Lignipirellula cremea</name>
    <dbReference type="NCBI Taxonomy" id="2528010"/>
    <lineage>
        <taxon>Bacteria</taxon>
        <taxon>Pseudomonadati</taxon>
        <taxon>Planctomycetota</taxon>
        <taxon>Planctomycetia</taxon>
        <taxon>Pirellulales</taxon>
        <taxon>Pirellulaceae</taxon>
        <taxon>Lignipirellula</taxon>
    </lineage>
</organism>
<dbReference type="GO" id="GO:0006109">
    <property type="term" value="P:regulation of carbohydrate metabolic process"/>
    <property type="evidence" value="ECO:0007669"/>
    <property type="project" value="InterPro"/>
</dbReference>
<keyword evidence="1 4" id="KW-0963">Cytoplasm</keyword>
<keyword evidence="3 4" id="KW-0694">RNA-binding</keyword>
<comment type="subcellular location">
    <subcellularLocation>
        <location evidence="4">Cytoplasm</location>
    </subcellularLocation>
</comment>
<comment type="function">
    <text evidence="4">A translational regulator that binds mRNA to regulate translation initiation and/or mRNA stability. Usually binds in the 5'-UTR at or near the Shine-Dalgarno sequence preventing ribosome-binding, thus repressing translation. Its main target seems to be the major flagellin gene, while its function is anatagonized by FliW.</text>
</comment>
<protein>
    <recommendedName>
        <fullName evidence="4">Translational regulator CsrA</fullName>
    </recommendedName>
</protein>
<dbReference type="HAMAP" id="MF_00167">
    <property type="entry name" value="CsrA"/>
    <property type="match status" value="1"/>
</dbReference>
<dbReference type="KEGG" id="lcre:Pla8534_48580"/>
<dbReference type="GO" id="GO:0048027">
    <property type="term" value="F:mRNA 5'-UTR binding"/>
    <property type="evidence" value="ECO:0007669"/>
    <property type="project" value="UniProtKB-UniRule"/>
</dbReference>
<dbReference type="EMBL" id="CP036433">
    <property type="protein sequence ID" value="QDU97033.1"/>
    <property type="molecule type" value="Genomic_DNA"/>
</dbReference>
<dbReference type="GO" id="GO:1902208">
    <property type="term" value="P:regulation of bacterial-type flagellum assembly"/>
    <property type="evidence" value="ECO:0007669"/>
    <property type="project" value="UniProtKB-UniRule"/>
</dbReference>
<evidence type="ECO:0000256" key="4">
    <source>
        <dbReference type="HAMAP-Rule" id="MF_00167"/>
    </source>
</evidence>
<dbReference type="RefSeq" id="WP_145055829.1">
    <property type="nucleotide sequence ID" value="NZ_CP036433.1"/>
</dbReference>
<dbReference type="Gene3D" id="2.60.40.4380">
    <property type="entry name" value="Translational regulator CsrA"/>
    <property type="match status" value="1"/>
</dbReference>
<dbReference type="GO" id="GO:0045947">
    <property type="term" value="P:negative regulation of translational initiation"/>
    <property type="evidence" value="ECO:0007669"/>
    <property type="project" value="UniProtKB-UniRule"/>
</dbReference>
<keyword evidence="4" id="KW-0678">Repressor</keyword>
<name>A0A518DYV5_9BACT</name>
<evidence type="ECO:0000256" key="3">
    <source>
        <dbReference type="ARBA" id="ARBA00022884"/>
    </source>
</evidence>
<dbReference type="GO" id="GO:0005829">
    <property type="term" value="C:cytosol"/>
    <property type="evidence" value="ECO:0007669"/>
    <property type="project" value="TreeGrafter"/>
</dbReference>
<dbReference type="Proteomes" id="UP000317648">
    <property type="component" value="Chromosome"/>
</dbReference>
<proteinExistence type="inferred from homology"/>
<reference evidence="5 6" key="1">
    <citation type="submission" date="2019-02" db="EMBL/GenBank/DDBJ databases">
        <title>Deep-cultivation of Planctomycetes and their phenomic and genomic characterization uncovers novel biology.</title>
        <authorList>
            <person name="Wiegand S."/>
            <person name="Jogler M."/>
            <person name="Boedeker C."/>
            <person name="Pinto D."/>
            <person name="Vollmers J."/>
            <person name="Rivas-Marin E."/>
            <person name="Kohn T."/>
            <person name="Peeters S.H."/>
            <person name="Heuer A."/>
            <person name="Rast P."/>
            <person name="Oberbeckmann S."/>
            <person name="Bunk B."/>
            <person name="Jeske O."/>
            <person name="Meyerdierks A."/>
            <person name="Storesund J.E."/>
            <person name="Kallscheuer N."/>
            <person name="Luecker S."/>
            <person name="Lage O.M."/>
            <person name="Pohl T."/>
            <person name="Merkel B.J."/>
            <person name="Hornburger P."/>
            <person name="Mueller R.-W."/>
            <person name="Bruemmer F."/>
            <person name="Labrenz M."/>
            <person name="Spormann A.M."/>
            <person name="Op den Camp H."/>
            <person name="Overmann J."/>
            <person name="Amann R."/>
            <person name="Jetten M.S.M."/>
            <person name="Mascher T."/>
            <person name="Medema M.H."/>
            <person name="Devos D.P."/>
            <person name="Kaster A.-K."/>
            <person name="Ovreas L."/>
            <person name="Rohde M."/>
            <person name="Galperin M.Y."/>
            <person name="Jogler C."/>
        </authorList>
    </citation>
    <scope>NUCLEOTIDE SEQUENCE [LARGE SCALE GENOMIC DNA]</scope>
    <source>
        <strain evidence="5 6">Pla85_3_4</strain>
    </source>
</reference>
<dbReference type="Pfam" id="PF02599">
    <property type="entry name" value="CsrA"/>
    <property type="match status" value="1"/>
</dbReference>
<dbReference type="GO" id="GO:0006402">
    <property type="term" value="P:mRNA catabolic process"/>
    <property type="evidence" value="ECO:0007669"/>
    <property type="project" value="InterPro"/>
</dbReference>
<sequence>MLVLTRKLKQEIQIGDNIRIVVQQIKGNTVRIGIEAPSEVAIRRGELQKATLLPPVIGSTVVLLDRAAS</sequence>
<dbReference type="PANTHER" id="PTHR34984">
    <property type="entry name" value="CARBON STORAGE REGULATOR"/>
    <property type="match status" value="1"/>
</dbReference>
<comment type="subunit">
    <text evidence="4">Homodimer; the beta-strands of each monomer intercalate to form a hydrophobic core, while the alpha-helices form wings that extend away from the core.</text>
</comment>
<evidence type="ECO:0000256" key="1">
    <source>
        <dbReference type="ARBA" id="ARBA00022490"/>
    </source>
</evidence>
<evidence type="ECO:0000313" key="6">
    <source>
        <dbReference type="Proteomes" id="UP000317648"/>
    </source>
</evidence>
<comment type="similarity">
    <text evidence="4">Belongs to the CsrA/RsmA family.</text>
</comment>
<dbReference type="SUPFAM" id="SSF117130">
    <property type="entry name" value="CsrA-like"/>
    <property type="match status" value="1"/>
</dbReference>
<dbReference type="InterPro" id="IPR003751">
    <property type="entry name" value="CsrA"/>
</dbReference>
<keyword evidence="6" id="KW-1185">Reference proteome</keyword>
<keyword evidence="2 4" id="KW-0810">Translation regulation</keyword>
<dbReference type="GO" id="GO:0044781">
    <property type="term" value="P:bacterial-type flagellum organization"/>
    <property type="evidence" value="ECO:0007669"/>
    <property type="project" value="UniProtKB-KW"/>
</dbReference>
<evidence type="ECO:0000256" key="2">
    <source>
        <dbReference type="ARBA" id="ARBA00022845"/>
    </source>
</evidence>
<gene>
    <name evidence="4" type="primary">csrA</name>
    <name evidence="5" type="ORF">Pla8534_48580</name>
</gene>
<accession>A0A518DYV5</accession>
<dbReference type="PANTHER" id="PTHR34984:SF1">
    <property type="entry name" value="CARBON STORAGE REGULATOR"/>
    <property type="match status" value="1"/>
</dbReference>
<evidence type="ECO:0000313" key="5">
    <source>
        <dbReference type="EMBL" id="QDU97033.1"/>
    </source>
</evidence>
<dbReference type="InterPro" id="IPR036107">
    <property type="entry name" value="CsrA_sf"/>
</dbReference>
<dbReference type="OrthoDB" id="289081at2"/>
<keyword evidence="4" id="KW-1005">Bacterial flagellum biogenesis</keyword>
<dbReference type="AlphaFoldDB" id="A0A518DYV5"/>